<evidence type="ECO:0000256" key="3">
    <source>
        <dbReference type="ARBA" id="ARBA00023163"/>
    </source>
</evidence>
<keyword evidence="1" id="KW-0805">Transcription regulation</keyword>
<keyword evidence="2" id="KW-0238">DNA-binding</keyword>
<evidence type="ECO:0000256" key="2">
    <source>
        <dbReference type="ARBA" id="ARBA00023125"/>
    </source>
</evidence>
<dbReference type="PATRIC" id="fig|445709.3.peg.4157"/>
<dbReference type="Pfam" id="PF12833">
    <property type="entry name" value="HTH_18"/>
    <property type="match status" value="1"/>
</dbReference>
<dbReference type="Gene3D" id="1.10.10.60">
    <property type="entry name" value="Homeodomain-like"/>
    <property type="match status" value="2"/>
</dbReference>
<keyword evidence="3" id="KW-0804">Transcription</keyword>
<keyword evidence="6" id="KW-1185">Reference proteome</keyword>
<dbReference type="InterPro" id="IPR009057">
    <property type="entry name" value="Homeodomain-like_sf"/>
</dbReference>
<dbReference type="Proteomes" id="UP000036700">
    <property type="component" value="Chromosome"/>
</dbReference>
<dbReference type="InterPro" id="IPR020449">
    <property type="entry name" value="Tscrpt_reg_AraC-type_HTH"/>
</dbReference>
<dbReference type="PRINTS" id="PR00032">
    <property type="entry name" value="HTHARAC"/>
</dbReference>
<dbReference type="InterPro" id="IPR018062">
    <property type="entry name" value="HTH_AraC-typ_CS"/>
</dbReference>
<dbReference type="KEGG" id="ptx:ABW99_19810"/>
<dbReference type="GO" id="GO:0043565">
    <property type="term" value="F:sequence-specific DNA binding"/>
    <property type="evidence" value="ECO:0007669"/>
    <property type="project" value="InterPro"/>
</dbReference>
<dbReference type="PROSITE" id="PS01124">
    <property type="entry name" value="HTH_ARAC_FAMILY_2"/>
    <property type="match status" value="1"/>
</dbReference>
<dbReference type="RefSeq" id="WP_047216043.1">
    <property type="nucleotide sequence ID" value="NZ_CP011568.3"/>
</dbReference>
<dbReference type="PANTHER" id="PTHR46796:SF6">
    <property type="entry name" value="ARAC SUBFAMILY"/>
    <property type="match status" value="1"/>
</dbReference>
<dbReference type="PANTHER" id="PTHR46796">
    <property type="entry name" value="HTH-TYPE TRANSCRIPTIONAL ACTIVATOR RHAS-RELATED"/>
    <property type="match status" value="1"/>
</dbReference>
<organism evidence="5 6">
    <name type="scientific">Pandoraea thiooxydans</name>
    <dbReference type="NCBI Taxonomy" id="445709"/>
    <lineage>
        <taxon>Bacteria</taxon>
        <taxon>Pseudomonadati</taxon>
        <taxon>Pseudomonadota</taxon>
        <taxon>Betaproteobacteria</taxon>
        <taxon>Burkholderiales</taxon>
        <taxon>Burkholderiaceae</taxon>
        <taxon>Pandoraea</taxon>
    </lineage>
</organism>
<reference evidence="6" key="1">
    <citation type="submission" date="2015-06" db="EMBL/GenBank/DDBJ databases">
        <authorList>
            <person name="Lim Y.L."/>
            <person name="Ee R."/>
            <person name="Yong D."/>
            <person name="How K.Y."/>
            <person name="Yin W.F."/>
            <person name="Chan K.G."/>
        </authorList>
    </citation>
    <scope>NUCLEOTIDE SEQUENCE [LARGE SCALE GENOMIC DNA]</scope>
    <source>
        <strain evidence="6">DSM 25325</strain>
    </source>
</reference>
<dbReference type="PROSITE" id="PS00041">
    <property type="entry name" value="HTH_ARAC_FAMILY_1"/>
    <property type="match status" value="1"/>
</dbReference>
<dbReference type="EMBL" id="CP011568">
    <property type="protein sequence ID" value="AKJ70122.1"/>
    <property type="molecule type" value="Genomic_DNA"/>
</dbReference>
<dbReference type="SMART" id="SM00342">
    <property type="entry name" value="HTH_ARAC"/>
    <property type="match status" value="1"/>
</dbReference>
<dbReference type="InterPro" id="IPR050204">
    <property type="entry name" value="AraC_XylS_family_regulators"/>
</dbReference>
<evidence type="ECO:0000313" key="5">
    <source>
        <dbReference type="EMBL" id="AKJ70122.1"/>
    </source>
</evidence>
<evidence type="ECO:0000313" key="6">
    <source>
        <dbReference type="Proteomes" id="UP000036700"/>
    </source>
</evidence>
<sequence>MPTDQADALGHFTIFNHLREHGVPLRSSVSLESGIGIALWQRNETVFTRYEVPGHHTLSLYVDGGVGIRRRMAGQQLAGGGAGTLCLMPAGVSTDWDVAGEVSLLHLYVPQRAFERAALETFDQDPDRLTLRDLTFFRDSYLDNALRSTLLPLDWQAPADRLTLSYAGQMLLTYLLARYADGRPARLAAARGGLAPASLRRVCEYISAHLDQPLSLDRLAAQAALSPYHFARQFKHSTGESPHGFVMRQRIELAKRLLGERRHELAEIALMCGFSGQSHFTERFRRLTGMTPRQYVCALRGEPGRV</sequence>
<dbReference type="AlphaFoldDB" id="A0A0G3EXJ7"/>
<proteinExistence type="predicted"/>
<dbReference type="OrthoDB" id="9816344at2"/>
<name>A0A0G3EXJ7_9BURK</name>
<feature type="domain" description="HTH araC/xylS-type" evidence="4">
    <location>
        <begin position="200"/>
        <end position="298"/>
    </location>
</feature>
<gene>
    <name evidence="5" type="ORF">ABW99_19810</name>
</gene>
<evidence type="ECO:0000256" key="1">
    <source>
        <dbReference type="ARBA" id="ARBA00023015"/>
    </source>
</evidence>
<dbReference type="SUPFAM" id="SSF46689">
    <property type="entry name" value="Homeodomain-like"/>
    <property type="match status" value="2"/>
</dbReference>
<dbReference type="GO" id="GO:0003700">
    <property type="term" value="F:DNA-binding transcription factor activity"/>
    <property type="evidence" value="ECO:0007669"/>
    <property type="project" value="InterPro"/>
</dbReference>
<dbReference type="InterPro" id="IPR018060">
    <property type="entry name" value="HTH_AraC"/>
</dbReference>
<protein>
    <recommendedName>
        <fullName evidence="4">HTH araC/xylS-type domain-containing protein</fullName>
    </recommendedName>
</protein>
<dbReference type="STRING" id="445709.ABW99_19810"/>
<accession>A0A0G3EXJ7</accession>
<evidence type="ECO:0000259" key="4">
    <source>
        <dbReference type="PROSITE" id="PS01124"/>
    </source>
</evidence>